<dbReference type="PANTHER" id="PTHR43884">
    <property type="entry name" value="ACYL-COA DEHYDROGENASE"/>
    <property type="match status" value="1"/>
</dbReference>
<dbReference type="InterPro" id="IPR009075">
    <property type="entry name" value="AcylCo_DH/oxidase_C"/>
</dbReference>
<dbReference type="Gene3D" id="1.10.540.10">
    <property type="entry name" value="Acyl-CoA dehydrogenase/oxidase, N-terminal domain"/>
    <property type="match status" value="1"/>
</dbReference>
<sequence length="356" mass="38203">MNFDFSEDQRMLAEHSRKFLSEACDAERLRRHIESGEAYDKALWSQMVELGWPAISIPEEQGGLGMGALELCVLMEELGRVLAPTPFFSTVCLGAEVLRRCAVAESTELLGSIALGEAIIAVDLDSKGLSVNDNGTVSGKLPAVAYASSANYLIAAAEQGGDERLVLVAMSADGVQTEALPEGVDELASYQKVMLTEAPAQVLANGGAAREIAQVVADQAAVLTAFEQVGGSEVACFMARDYVLERFTFGRQVGGYQAVKHRLADMMIKIELARSNAYYGAWAMSVGGDKLPLAAAAARVSAIEAYNFAAEENLHLHGGIGYTWEANCHFFYKRARLLAMRGGNIAHWSNKLLAAA</sequence>
<dbReference type="InterPro" id="IPR013786">
    <property type="entry name" value="AcylCoA_DH/ox_N"/>
</dbReference>
<keyword evidence="4" id="KW-0274">FAD</keyword>
<dbReference type="Gene3D" id="1.20.140.10">
    <property type="entry name" value="Butyryl-CoA Dehydrogenase, subunit A, domain 3"/>
    <property type="match status" value="1"/>
</dbReference>
<evidence type="ECO:0000259" key="7">
    <source>
        <dbReference type="Pfam" id="PF02771"/>
    </source>
</evidence>
<dbReference type="InterPro" id="IPR009100">
    <property type="entry name" value="AcylCoA_DH/oxidase_NM_dom_sf"/>
</dbReference>
<evidence type="ECO:0000256" key="2">
    <source>
        <dbReference type="ARBA" id="ARBA00009347"/>
    </source>
</evidence>
<evidence type="ECO:0000256" key="1">
    <source>
        <dbReference type="ARBA" id="ARBA00001974"/>
    </source>
</evidence>
<evidence type="ECO:0000256" key="4">
    <source>
        <dbReference type="ARBA" id="ARBA00022827"/>
    </source>
</evidence>
<comment type="similarity">
    <text evidence="2">Belongs to the acyl-CoA dehydrogenase family.</text>
</comment>
<evidence type="ECO:0000259" key="6">
    <source>
        <dbReference type="Pfam" id="PF00441"/>
    </source>
</evidence>
<keyword evidence="5" id="KW-0560">Oxidoreductase</keyword>
<gene>
    <name evidence="8" type="ORF">HCU74_03685</name>
</gene>
<dbReference type="PANTHER" id="PTHR43884:SF20">
    <property type="entry name" value="ACYL-COA DEHYDROGENASE FADE28"/>
    <property type="match status" value="1"/>
</dbReference>
<evidence type="ECO:0000256" key="5">
    <source>
        <dbReference type="ARBA" id="ARBA00023002"/>
    </source>
</evidence>
<dbReference type="Pfam" id="PF00441">
    <property type="entry name" value="Acyl-CoA_dh_1"/>
    <property type="match status" value="1"/>
</dbReference>
<feature type="domain" description="Acyl-CoA dehydrogenase/oxidase C-terminal" evidence="6">
    <location>
        <begin position="218"/>
        <end position="344"/>
    </location>
</feature>
<keyword evidence="3" id="KW-0285">Flavoprotein</keyword>
<comment type="cofactor">
    <cofactor evidence="1">
        <name>FAD</name>
        <dbReference type="ChEBI" id="CHEBI:57692"/>
    </cofactor>
</comment>
<evidence type="ECO:0000256" key="3">
    <source>
        <dbReference type="ARBA" id="ARBA00022630"/>
    </source>
</evidence>
<keyword evidence="9" id="KW-1185">Reference proteome</keyword>
<organism evidence="8 9">
    <name type="scientific">Spongiibacter thalassae</name>
    <dbReference type="NCBI Taxonomy" id="2721624"/>
    <lineage>
        <taxon>Bacteria</taxon>
        <taxon>Pseudomonadati</taxon>
        <taxon>Pseudomonadota</taxon>
        <taxon>Gammaproteobacteria</taxon>
        <taxon>Cellvibrionales</taxon>
        <taxon>Spongiibacteraceae</taxon>
        <taxon>Spongiibacter</taxon>
    </lineage>
</organism>
<reference evidence="8 9" key="1">
    <citation type="submission" date="2020-04" db="EMBL/GenBank/DDBJ databases">
        <authorList>
            <person name="Yoon J."/>
        </authorList>
    </citation>
    <scope>NUCLEOTIDE SEQUENCE [LARGE SCALE GENOMIC DNA]</scope>
    <source>
        <strain evidence="8 9">KMU-166</strain>
    </source>
</reference>
<feature type="domain" description="Acyl-CoA dehydrogenase/oxidase N-terminal" evidence="7">
    <location>
        <begin position="6"/>
        <end position="101"/>
    </location>
</feature>
<dbReference type="EMBL" id="JAAWWK010000001">
    <property type="protein sequence ID" value="NKI16518.1"/>
    <property type="molecule type" value="Genomic_DNA"/>
</dbReference>
<accession>A0ABX1GDG6</accession>
<dbReference type="InterPro" id="IPR036250">
    <property type="entry name" value="AcylCo_DH-like_C"/>
</dbReference>
<evidence type="ECO:0000313" key="9">
    <source>
        <dbReference type="Proteomes" id="UP000765845"/>
    </source>
</evidence>
<proteinExistence type="inferred from homology"/>
<protein>
    <submittedName>
        <fullName evidence="8">Acyl-CoA/acyl-ACP dehydrogenase</fullName>
    </submittedName>
</protein>
<name>A0ABX1GDG6_9GAMM</name>
<dbReference type="RefSeq" id="WP_168449035.1">
    <property type="nucleotide sequence ID" value="NZ_JAAWWK010000001.1"/>
</dbReference>
<dbReference type="SUPFAM" id="SSF47203">
    <property type="entry name" value="Acyl-CoA dehydrogenase C-terminal domain-like"/>
    <property type="match status" value="1"/>
</dbReference>
<dbReference type="Pfam" id="PF02771">
    <property type="entry name" value="Acyl-CoA_dh_N"/>
    <property type="match status" value="1"/>
</dbReference>
<dbReference type="Proteomes" id="UP000765845">
    <property type="component" value="Unassembled WGS sequence"/>
</dbReference>
<dbReference type="InterPro" id="IPR037069">
    <property type="entry name" value="AcylCoA_DH/ox_N_sf"/>
</dbReference>
<evidence type="ECO:0000313" key="8">
    <source>
        <dbReference type="EMBL" id="NKI16518.1"/>
    </source>
</evidence>
<dbReference type="SUPFAM" id="SSF56645">
    <property type="entry name" value="Acyl-CoA dehydrogenase NM domain-like"/>
    <property type="match status" value="1"/>
</dbReference>
<comment type="caution">
    <text evidence="8">The sequence shown here is derived from an EMBL/GenBank/DDBJ whole genome shotgun (WGS) entry which is preliminary data.</text>
</comment>